<feature type="active site" description="Proton acceptor" evidence="7">
    <location>
        <position position="166"/>
    </location>
</feature>
<evidence type="ECO:0000259" key="8">
    <source>
        <dbReference type="Pfam" id="PF01728"/>
    </source>
</evidence>
<sequence>MPESNLSRFHLWLERQRRDPFVKNARIKSYRCRSAFKLLQINNSMLEGGLIRPGDTVVDCGASPGSWTQVAVDLSSPGGTVLSLDIQDFEPIEGAICLPKTDIRQTAEVTRIIKEKLGCARGVDVVLSDIAPTATGIPDLDHPNLINLAQRLALHISRPGASLLIKLWSCPEVDDFKRLLERIYLGPSTNSRGSGTWDKSPAVRILKPKASRQESAEIYVCARGFCFAPNK</sequence>
<reference evidence="9 10" key="1">
    <citation type="submission" date="2018-10" db="EMBL/GenBank/DDBJ databases">
        <authorList>
            <consortium name="Pathogen Informatics"/>
        </authorList>
    </citation>
    <scope>NUCLEOTIDE SEQUENCE [LARGE SCALE GENOMIC DNA]</scope>
</reference>
<evidence type="ECO:0000256" key="6">
    <source>
        <dbReference type="ARBA" id="ARBA00041184"/>
    </source>
</evidence>
<dbReference type="SUPFAM" id="SSF53335">
    <property type="entry name" value="S-adenosyl-L-methionine-dependent methyltransferases"/>
    <property type="match status" value="1"/>
</dbReference>
<dbReference type="PANTHER" id="PTHR10920:SF18">
    <property type="entry name" value="RRNA METHYLTRANSFERASE 2, MITOCHONDRIAL"/>
    <property type="match status" value="1"/>
</dbReference>
<keyword evidence="10" id="KW-1185">Reference proteome</keyword>
<dbReference type="PIRSF" id="PIRSF005461">
    <property type="entry name" value="23S_rRNA_mtase"/>
    <property type="match status" value="1"/>
</dbReference>
<accession>A0A158QSG9</accession>
<dbReference type="GO" id="GO:0005739">
    <property type="term" value="C:mitochondrion"/>
    <property type="evidence" value="ECO:0007669"/>
    <property type="project" value="TreeGrafter"/>
</dbReference>
<evidence type="ECO:0000256" key="1">
    <source>
        <dbReference type="ARBA" id="ARBA00009258"/>
    </source>
</evidence>
<dbReference type="EMBL" id="UXSR01000083">
    <property type="protein sequence ID" value="VDD74830.1"/>
    <property type="molecule type" value="Genomic_DNA"/>
</dbReference>
<gene>
    <name evidence="9" type="ORF">MCOS_LOCUS833</name>
</gene>
<dbReference type="InterPro" id="IPR002877">
    <property type="entry name" value="RNA_MeTrfase_FtsJ_dom"/>
</dbReference>
<evidence type="ECO:0000256" key="5">
    <source>
        <dbReference type="ARBA" id="ARBA00022691"/>
    </source>
</evidence>
<evidence type="ECO:0000313" key="9">
    <source>
        <dbReference type="EMBL" id="VDD74830.1"/>
    </source>
</evidence>
<dbReference type="STRING" id="53468.A0A158QSG9"/>
<dbReference type="InterPro" id="IPR029063">
    <property type="entry name" value="SAM-dependent_MTases_sf"/>
</dbReference>
<proteinExistence type="inferred from homology"/>
<dbReference type="HAMAP" id="MF_01547">
    <property type="entry name" value="RNA_methyltr_E"/>
    <property type="match status" value="1"/>
</dbReference>
<keyword evidence="5 7" id="KW-0949">S-adenosyl-L-methionine</keyword>
<evidence type="ECO:0000256" key="3">
    <source>
        <dbReference type="ARBA" id="ARBA00022603"/>
    </source>
</evidence>
<evidence type="ECO:0000256" key="7">
    <source>
        <dbReference type="PIRSR" id="PIRSR005461-1"/>
    </source>
</evidence>
<name>A0A158QSG9_MESCO</name>
<dbReference type="Pfam" id="PF01728">
    <property type="entry name" value="FtsJ"/>
    <property type="match status" value="1"/>
</dbReference>
<keyword evidence="3" id="KW-0489">Methyltransferase</keyword>
<dbReference type="GO" id="GO:0008650">
    <property type="term" value="F:rRNA (uridine-2'-O-)-methyltransferase activity"/>
    <property type="evidence" value="ECO:0007669"/>
    <property type="project" value="TreeGrafter"/>
</dbReference>
<feature type="domain" description="Ribosomal RNA methyltransferase FtsJ" evidence="8">
    <location>
        <begin position="30"/>
        <end position="182"/>
    </location>
</feature>
<dbReference type="AlphaFoldDB" id="A0A158QSG9"/>
<dbReference type="InterPro" id="IPR050082">
    <property type="entry name" value="RNA_methyltr_RlmE"/>
</dbReference>
<comment type="similarity">
    <text evidence="1">Belongs to the class I-like SAM-binding methyltransferase superfamily. RNA methyltransferase RlmE family.</text>
</comment>
<evidence type="ECO:0000256" key="2">
    <source>
        <dbReference type="ARBA" id="ARBA00022552"/>
    </source>
</evidence>
<dbReference type="InterPro" id="IPR015507">
    <property type="entry name" value="rRNA-MeTfrase_E"/>
</dbReference>
<dbReference type="Proteomes" id="UP000267029">
    <property type="component" value="Unassembled WGS sequence"/>
</dbReference>
<organism evidence="9 10">
    <name type="scientific">Mesocestoides corti</name>
    <name type="common">Flatworm</name>
    <dbReference type="NCBI Taxonomy" id="53468"/>
    <lineage>
        <taxon>Eukaryota</taxon>
        <taxon>Metazoa</taxon>
        <taxon>Spiralia</taxon>
        <taxon>Lophotrochozoa</taxon>
        <taxon>Platyhelminthes</taxon>
        <taxon>Cestoda</taxon>
        <taxon>Eucestoda</taxon>
        <taxon>Cyclophyllidea</taxon>
        <taxon>Mesocestoididae</taxon>
        <taxon>Mesocestoides</taxon>
    </lineage>
</organism>
<keyword evidence="2" id="KW-0698">rRNA processing</keyword>
<protein>
    <recommendedName>
        <fullName evidence="6">rRNA methyltransferase 2, mitochondrial</fullName>
    </recommendedName>
</protein>
<dbReference type="Gene3D" id="3.40.50.150">
    <property type="entry name" value="Vaccinia Virus protein VP39"/>
    <property type="match status" value="1"/>
</dbReference>
<dbReference type="OrthoDB" id="20105at2759"/>
<evidence type="ECO:0000256" key="4">
    <source>
        <dbReference type="ARBA" id="ARBA00022679"/>
    </source>
</evidence>
<evidence type="ECO:0000313" key="10">
    <source>
        <dbReference type="Proteomes" id="UP000267029"/>
    </source>
</evidence>
<dbReference type="PANTHER" id="PTHR10920">
    <property type="entry name" value="RIBOSOMAL RNA METHYLTRANSFERASE"/>
    <property type="match status" value="1"/>
</dbReference>
<keyword evidence="4" id="KW-0808">Transferase</keyword>